<evidence type="ECO:0000313" key="1">
    <source>
        <dbReference type="EMBL" id="RQH12217.1"/>
    </source>
</evidence>
<comment type="caution">
    <text evidence="2">The sequence shown here is derived from an EMBL/GenBank/DDBJ whole genome shotgun (WGS) entry which is preliminary data.</text>
</comment>
<proteinExistence type="predicted"/>
<dbReference type="RefSeq" id="WP_124143669.1">
    <property type="nucleotide sequence ID" value="NZ_CAWOLW010000217.1"/>
</dbReference>
<evidence type="ECO:0000313" key="2">
    <source>
        <dbReference type="EMBL" id="RQH25865.1"/>
    </source>
</evidence>
<reference evidence="2 3" key="1">
    <citation type="journal article" date="2018" name="ACS Chem. Biol.">
        <title>Ketoreductase domain dysfunction expands chemodiversity: malyngamide biosynthesis in the cyanobacterium Okeania hirsuta.</title>
        <authorList>
            <person name="Moss N.A."/>
            <person name="Leao T."/>
            <person name="Rankin M."/>
            <person name="McCullough T.M."/>
            <person name="Qu P."/>
            <person name="Korobeynikov A."/>
            <person name="Smith J.L."/>
            <person name="Gerwick L."/>
            <person name="Gerwick W.H."/>
        </authorList>
    </citation>
    <scope>NUCLEOTIDE SEQUENCE [LARGE SCALE GENOMIC DNA]</scope>
    <source>
        <strain evidence="2 3">PAB10Feb10-1</strain>
    </source>
</reference>
<evidence type="ECO:0000313" key="3">
    <source>
        <dbReference type="Proteomes" id="UP000269154"/>
    </source>
</evidence>
<organism evidence="2 3">
    <name type="scientific">Okeania hirsuta</name>
    <dbReference type="NCBI Taxonomy" id="1458930"/>
    <lineage>
        <taxon>Bacteria</taxon>
        <taxon>Bacillati</taxon>
        <taxon>Cyanobacteriota</taxon>
        <taxon>Cyanophyceae</taxon>
        <taxon>Oscillatoriophycideae</taxon>
        <taxon>Oscillatoriales</taxon>
        <taxon>Microcoleaceae</taxon>
        <taxon>Okeania</taxon>
    </lineage>
</organism>
<dbReference type="AlphaFoldDB" id="A0A3N6P0Y0"/>
<gene>
    <name evidence="2" type="ORF">D5R40_29000</name>
    <name evidence="1" type="ORF">D5R40_34870</name>
</gene>
<name>A0A3N6P0Y0_9CYAN</name>
<accession>A0A3N6P0Y0</accession>
<dbReference type="Gene3D" id="2.120.10.70">
    <property type="entry name" value="Fucose-specific lectin"/>
    <property type="match status" value="1"/>
</dbReference>
<dbReference type="OrthoDB" id="500875at2"/>
<dbReference type="EMBL" id="RCBY01000665">
    <property type="protein sequence ID" value="RQH12217.1"/>
    <property type="molecule type" value="Genomic_DNA"/>
</dbReference>
<keyword evidence="3" id="KW-1185">Reference proteome</keyword>
<dbReference type="SUPFAM" id="SSF89372">
    <property type="entry name" value="Fucose-specific lectin"/>
    <property type="match status" value="1"/>
</dbReference>
<dbReference type="EMBL" id="RCBY01000294">
    <property type="protein sequence ID" value="RQH25865.1"/>
    <property type="molecule type" value="Genomic_DNA"/>
</dbReference>
<sequence length="103" mass="11503">MIILPTAVVYNGKVYVFHQGRGDSGWLWYNVFNGSEWAGDTKVGKTGITSSPSVVVYNDQIYVFHQGRGDSGWLWYNVFDGSQWAYTEVRGTGLTDDPDAVVM</sequence>
<protein>
    <submittedName>
        <fullName evidence="2">Uncharacterized protein</fullName>
    </submittedName>
</protein>
<dbReference type="Proteomes" id="UP000269154">
    <property type="component" value="Unassembled WGS sequence"/>
</dbReference>